<dbReference type="InterPro" id="IPR007694">
    <property type="entry name" value="DNA_helicase_DnaB-like_C"/>
</dbReference>
<evidence type="ECO:0000256" key="1">
    <source>
        <dbReference type="ARBA" id="ARBA00008428"/>
    </source>
</evidence>
<dbReference type="Pfam" id="PF03796">
    <property type="entry name" value="DnaB_C"/>
    <property type="match status" value="1"/>
</dbReference>
<dbReference type="SUPFAM" id="SSF48024">
    <property type="entry name" value="N-terminal domain of DnaB helicase"/>
    <property type="match status" value="1"/>
</dbReference>
<evidence type="ECO:0000256" key="6">
    <source>
        <dbReference type="ARBA" id="ARBA00022806"/>
    </source>
</evidence>
<keyword evidence="8 12" id="KW-0238">DNA-binding</keyword>
<name>A0ABN6J248_9CLOT</name>
<evidence type="ECO:0000259" key="13">
    <source>
        <dbReference type="PROSITE" id="PS51199"/>
    </source>
</evidence>
<dbReference type="SUPFAM" id="SSF52540">
    <property type="entry name" value="P-loop containing nucleoside triphosphate hydrolases"/>
    <property type="match status" value="1"/>
</dbReference>
<dbReference type="Gene3D" id="1.10.860.10">
    <property type="entry name" value="DNAb Helicase, Chain A"/>
    <property type="match status" value="1"/>
</dbReference>
<dbReference type="Pfam" id="PF00772">
    <property type="entry name" value="DnaB"/>
    <property type="match status" value="1"/>
</dbReference>
<evidence type="ECO:0000256" key="7">
    <source>
        <dbReference type="ARBA" id="ARBA00022840"/>
    </source>
</evidence>
<sequence>MENLNRILPNSIDAEQAVLGCLISNSDKLLDVEFLLPDDFYVSKHKKIYEIVKSLFNRGIGIDLVTVLEEIRKKSLLDECGGVTYVTELATSYFEIVNIKTYADIIKEKSNRRKLIKASRFLLESAYEEDIKIIIDKTENHLYEISSNQNTNNVITIDKAMEQSLRALEERYRNGGKLIGLSTGFSDIDKITCGLIKKDLIIIAARPSMGKTAFALNLGQAASKYASVAIFSLEMSKEQLTDRLLSAQCLVDFSKVRTGQLDIEEFEKIAIGANEIMTRKLVLDDTTTLLSDIKARCRKLKIQSGLDLVIIDYLQLIRTTLKTTSREQEVSYISRELKALAKELDITMIALSQLSRAPEQRADHRPILSDLRESGSIEQDADVIHFLYRDEYYNKETEDKSIAEVITAKNRNGQTTTTKLAWLGQFQRFGCLDVIRG</sequence>
<keyword evidence="3 12" id="KW-0235">DNA replication</keyword>
<dbReference type="PROSITE" id="PS51199">
    <property type="entry name" value="SF4_HELICASE"/>
    <property type="match status" value="1"/>
</dbReference>
<dbReference type="CDD" id="cd00984">
    <property type="entry name" value="DnaB_C"/>
    <property type="match status" value="1"/>
</dbReference>
<keyword evidence="15" id="KW-1185">Reference proteome</keyword>
<dbReference type="GO" id="GO:0004386">
    <property type="term" value="F:helicase activity"/>
    <property type="evidence" value="ECO:0007669"/>
    <property type="project" value="UniProtKB-KW"/>
</dbReference>
<evidence type="ECO:0000256" key="5">
    <source>
        <dbReference type="ARBA" id="ARBA00022801"/>
    </source>
</evidence>
<dbReference type="InterPro" id="IPR007693">
    <property type="entry name" value="DNA_helicase_DnaB-like_N"/>
</dbReference>
<dbReference type="EMBL" id="AP024849">
    <property type="protein sequence ID" value="BCZ48450.1"/>
    <property type="molecule type" value="Genomic_DNA"/>
</dbReference>
<feature type="domain" description="SF4 helicase" evidence="13">
    <location>
        <begin position="174"/>
        <end position="436"/>
    </location>
</feature>
<evidence type="ECO:0000256" key="8">
    <source>
        <dbReference type="ARBA" id="ARBA00023125"/>
    </source>
</evidence>
<gene>
    <name evidence="14" type="primary">dnaC_1</name>
    <name evidence="14" type="ORF">psyc5s11_45170</name>
</gene>
<evidence type="ECO:0000256" key="10">
    <source>
        <dbReference type="ARBA" id="ARBA00048954"/>
    </source>
</evidence>
<dbReference type="PANTHER" id="PTHR30153">
    <property type="entry name" value="REPLICATIVE DNA HELICASE DNAB"/>
    <property type="match status" value="1"/>
</dbReference>
<dbReference type="Proteomes" id="UP000824633">
    <property type="component" value="Chromosome"/>
</dbReference>
<dbReference type="InterPro" id="IPR027417">
    <property type="entry name" value="P-loop_NTPase"/>
</dbReference>
<dbReference type="InterPro" id="IPR007692">
    <property type="entry name" value="DNA_helicase_DnaB"/>
</dbReference>
<evidence type="ECO:0000256" key="11">
    <source>
        <dbReference type="NCBIfam" id="TIGR00665"/>
    </source>
</evidence>
<dbReference type="NCBIfam" id="TIGR00665">
    <property type="entry name" value="DnaB"/>
    <property type="match status" value="1"/>
</dbReference>
<comment type="catalytic activity">
    <reaction evidence="10 12">
        <text>ATP + H2O = ADP + phosphate + H(+)</text>
        <dbReference type="Rhea" id="RHEA:13065"/>
        <dbReference type="ChEBI" id="CHEBI:15377"/>
        <dbReference type="ChEBI" id="CHEBI:15378"/>
        <dbReference type="ChEBI" id="CHEBI:30616"/>
        <dbReference type="ChEBI" id="CHEBI:43474"/>
        <dbReference type="ChEBI" id="CHEBI:456216"/>
        <dbReference type="EC" id="5.6.2.3"/>
    </reaction>
</comment>
<keyword evidence="7 12" id="KW-0067">ATP-binding</keyword>
<organism evidence="14 15">
    <name type="scientific">Clostridium gelidum</name>
    <dbReference type="NCBI Taxonomy" id="704125"/>
    <lineage>
        <taxon>Bacteria</taxon>
        <taxon>Bacillati</taxon>
        <taxon>Bacillota</taxon>
        <taxon>Clostridia</taxon>
        <taxon>Eubacteriales</taxon>
        <taxon>Clostridiaceae</taxon>
        <taxon>Clostridium</taxon>
    </lineage>
</organism>
<evidence type="ECO:0000256" key="4">
    <source>
        <dbReference type="ARBA" id="ARBA00022741"/>
    </source>
</evidence>
<evidence type="ECO:0000256" key="12">
    <source>
        <dbReference type="RuleBase" id="RU362085"/>
    </source>
</evidence>
<protein>
    <recommendedName>
        <fullName evidence="11 12">Replicative DNA helicase</fullName>
        <ecNumber evidence="11 12">5.6.2.3</ecNumber>
    </recommendedName>
</protein>
<comment type="function">
    <text evidence="12">The main replicative DNA helicase, it participates in initiation and elongation during chromosome replication. Travels ahead of the DNA replisome, separating dsDNA into templates for DNA synthesis. A processive ATP-dependent 5'-3' DNA helicase it has DNA-dependent ATPase activity.</text>
</comment>
<evidence type="ECO:0000256" key="3">
    <source>
        <dbReference type="ARBA" id="ARBA00022705"/>
    </source>
</evidence>
<keyword evidence="6 12" id="KW-0347">Helicase</keyword>
<dbReference type="EC" id="5.6.2.3" evidence="11 12"/>
<keyword evidence="5 12" id="KW-0378">Hydrolase</keyword>
<dbReference type="Gene3D" id="3.40.50.300">
    <property type="entry name" value="P-loop containing nucleotide triphosphate hydrolases"/>
    <property type="match status" value="1"/>
</dbReference>
<proteinExistence type="inferred from homology"/>
<keyword evidence="4 12" id="KW-0547">Nucleotide-binding</keyword>
<dbReference type="InterPro" id="IPR016136">
    <property type="entry name" value="DNA_helicase_N/primase_C"/>
</dbReference>
<keyword evidence="9" id="KW-0413">Isomerase</keyword>
<dbReference type="RefSeq" id="WP_224034713.1">
    <property type="nucleotide sequence ID" value="NZ_AP024849.1"/>
</dbReference>
<accession>A0ABN6J248</accession>
<comment type="similarity">
    <text evidence="1 12">Belongs to the helicase family. DnaB subfamily.</text>
</comment>
<keyword evidence="2 12" id="KW-0639">Primosome</keyword>
<evidence type="ECO:0000313" key="15">
    <source>
        <dbReference type="Proteomes" id="UP000824633"/>
    </source>
</evidence>
<dbReference type="PANTHER" id="PTHR30153:SF2">
    <property type="entry name" value="REPLICATIVE DNA HELICASE"/>
    <property type="match status" value="1"/>
</dbReference>
<dbReference type="InterPro" id="IPR036185">
    <property type="entry name" value="DNA_heli_DnaB-like_N_sf"/>
</dbReference>
<reference evidence="15" key="1">
    <citation type="submission" date="2021-07" db="EMBL/GenBank/DDBJ databases">
        <title>Complete genome sequencing of a Clostridium isolate.</title>
        <authorList>
            <person name="Ueki A."/>
            <person name="Tonouchi A."/>
        </authorList>
    </citation>
    <scope>NUCLEOTIDE SEQUENCE [LARGE SCALE GENOMIC DNA]</scope>
    <source>
        <strain evidence="15">C5S11</strain>
    </source>
</reference>
<evidence type="ECO:0000256" key="9">
    <source>
        <dbReference type="ARBA" id="ARBA00023235"/>
    </source>
</evidence>
<evidence type="ECO:0000313" key="14">
    <source>
        <dbReference type="EMBL" id="BCZ48450.1"/>
    </source>
</evidence>
<evidence type="ECO:0000256" key="2">
    <source>
        <dbReference type="ARBA" id="ARBA00022515"/>
    </source>
</evidence>